<evidence type="ECO:0000313" key="2">
    <source>
        <dbReference type="EMBL" id="MBD1549080.1"/>
    </source>
</evidence>
<dbReference type="InterPro" id="IPR003779">
    <property type="entry name" value="CMD-like"/>
</dbReference>
<feature type="domain" description="Carboxymuconolactone decarboxylase-like" evidence="1">
    <location>
        <begin position="14"/>
        <end position="96"/>
    </location>
</feature>
<comment type="caution">
    <text evidence="2">The sequence shown here is derived from an EMBL/GenBank/DDBJ whole genome shotgun (WGS) entry which is preliminary data.</text>
</comment>
<dbReference type="PANTHER" id="PTHR35446">
    <property type="entry name" value="SI:CH211-175M2.5"/>
    <property type="match status" value="1"/>
</dbReference>
<gene>
    <name evidence="2" type="ORF">HK439_22710</name>
</gene>
<dbReference type="SUPFAM" id="SSF69118">
    <property type="entry name" value="AhpD-like"/>
    <property type="match status" value="1"/>
</dbReference>
<evidence type="ECO:0000313" key="3">
    <source>
        <dbReference type="Proteomes" id="UP000598467"/>
    </source>
</evidence>
<protein>
    <submittedName>
        <fullName evidence="2">Carboxymuconolactone decarboxylase family protein</fullName>
    </submittedName>
</protein>
<dbReference type="Gene3D" id="1.20.1290.10">
    <property type="entry name" value="AhpD-like"/>
    <property type="match status" value="1"/>
</dbReference>
<proteinExistence type="predicted"/>
<dbReference type="InterPro" id="IPR004675">
    <property type="entry name" value="AhpD_core"/>
</dbReference>
<evidence type="ECO:0000259" key="1">
    <source>
        <dbReference type="Pfam" id="PF02627"/>
    </source>
</evidence>
<dbReference type="InterPro" id="IPR029032">
    <property type="entry name" value="AhpD-like"/>
</dbReference>
<dbReference type="Proteomes" id="UP000598467">
    <property type="component" value="Unassembled WGS sequence"/>
</dbReference>
<reference evidence="2" key="1">
    <citation type="submission" date="2020-05" db="EMBL/GenBank/DDBJ databases">
        <title>Identification of trans-AT polyketide cluster in two marine bacteria, producers of a novel glutaramide-containing polyketide sesbanimide D and analogs.</title>
        <authorList>
            <person name="Kacar D."/>
            <person name="Rodriguez P."/>
            <person name="Canedo L."/>
            <person name="Gonzalez E."/>
            <person name="Galan B."/>
            <person name="De La Calle F."/>
            <person name="Garcia J.L."/>
        </authorList>
    </citation>
    <scope>NUCLEOTIDE SEQUENCE</scope>
    <source>
        <strain evidence="2">PHM038</strain>
    </source>
</reference>
<accession>A0A926P3N1</accession>
<dbReference type="AlphaFoldDB" id="A0A926P3N1"/>
<dbReference type="EMBL" id="JABFCZ010000030">
    <property type="protein sequence ID" value="MBD1549080.1"/>
    <property type="molecule type" value="Genomic_DNA"/>
</dbReference>
<dbReference type="Pfam" id="PF02627">
    <property type="entry name" value="CMD"/>
    <property type="match status" value="1"/>
</dbReference>
<dbReference type="NCBIfam" id="TIGR00778">
    <property type="entry name" value="ahpD_dom"/>
    <property type="match status" value="1"/>
</dbReference>
<organism evidence="2 3">
    <name type="scientific">Roseibium aggregatum</name>
    <dbReference type="NCBI Taxonomy" id="187304"/>
    <lineage>
        <taxon>Bacteria</taxon>
        <taxon>Pseudomonadati</taxon>
        <taxon>Pseudomonadota</taxon>
        <taxon>Alphaproteobacteria</taxon>
        <taxon>Hyphomicrobiales</taxon>
        <taxon>Stappiaceae</taxon>
        <taxon>Roseibium</taxon>
    </lineage>
</organism>
<name>A0A926P3N1_9HYPH</name>
<dbReference type="RefSeq" id="WP_190293767.1">
    <property type="nucleotide sequence ID" value="NZ_JABFCZ010000030.1"/>
</dbReference>
<dbReference type="PANTHER" id="PTHR35446:SF2">
    <property type="entry name" value="CARBOXYMUCONOLACTONE DECARBOXYLASE-LIKE DOMAIN-CONTAINING PROTEIN"/>
    <property type="match status" value="1"/>
</dbReference>
<dbReference type="GO" id="GO:0051920">
    <property type="term" value="F:peroxiredoxin activity"/>
    <property type="evidence" value="ECO:0007669"/>
    <property type="project" value="InterPro"/>
</dbReference>
<sequence>MTSAALINHEQHIPDVLRAFAEAHARICKTPLDGRLHHLVKLRASQINECAFCVKMHNAEARKDGETADRLERLVVWRHVDDFTDAERAALAWTEALTRLDDKEDYGRLRADLQQHFTDEEISAITAAAAMINLWNRIGISNH</sequence>